<sequence>MLLTIISGIYFKNSLQIIRRIGAVAAGLRNYPSTDIYNDAIIELNLNYLGLAEKVFWWGQGIGNRE</sequence>
<name>A0A9Q5Z5G9_NOSLI</name>
<protein>
    <submittedName>
        <fullName evidence="1">Uncharacterized protein</fullName>
    </submittedName>
</protein>
<organism evidence="1 2">
    <name type="scientific">Nostoc linckia z8</name>
    <dbReference type="NCBI Taxonomy" id="1628746"/>
    <lineage>
        <taxon>Bacteria</taxon>
        <taxon>Bacillati</taxon>
        <taxon>Cyanobacteriota</taxon>
        <taxon>Cyanophyceae</taxon>
        <taxon>Nostocales</taxon>
        <taxon>Nostocaceae</taxon>
        <taxon>Nostoc</taxon>
    </lineage>
</organism>
<evidence type="ECO:0000313" key="2">
    <source>
        <dbReference type="Proteomes" id="UP000222310"/>
    </source>
</evidence>
<evidence type="ECO:0000313" key="1">
    <source>
        <dbReference type="EMBL" id="PHJ94452.1"/>
    </source>
</evidence>
<dbReference type="EMBL" id="LAHD01000164">
    <property type="protein sequence ID" value="PHJ94452.1"/>
    <property type="molecule type" value="Genomic_DNA"/>
</dbReference>
<comment type="caution">
    <text evidence="1">The sequence shown here is derived from an EMBL/GenBank/DDBJ whole genome shotgun (WGS) entry which is preliminary data.</text>
</comment>
<accession>A0A9Q5Z5G9</accession>
<gene>
    <name evidence="1" type="ORF">VF08_33755</name>
</gene>
<dbReference type="Proteomes" id="UP000222310">
    <property type="component" value="Unassembled WGS sequence"/>
</dbReference>
<reference evidence="1 2" key="1">
    <citation type="submission" date="2015-02" db="EMBL/GenBank/DDBJ databases">
        <title>Nostoc linckia genome annotation.</title>
        <authorList>
            <person name="Zhou Z."/>
        </authorList>
    </citation>
    <scope>NUCLEOTIDE SEQUENCE [LARGE SCALE GENOMIC DNA]</scope>
    <source>
        <strain evidence="2">z8</strain>
    </source>
</reference>
<dbReference type="AlphaFoldDB" id="A0A9Q5Z5G9"/>
<proteinExistence type="predicted"/>